<feature type="compositionally biased region" description="Low complexity" evidence="16">
    <location>
        <begin position="930"/>
        <end position="954"/>
    </location>
</feature>
<protein>
    <recommendedName>
        <fullName evidence="10">E3 ubiquitin-protein ligase Topors</fullName>
        <ecNumber evidence="2">2.3.2.27</ecNumber>
    </recommendedName>
    <alternativeName>
        <fullName evidence="11">RING-type E3 ubiquitin transferase Topors</fullName>
    </alternativeName>
    <alternativeName>
        <fullName evidence="13">SUMO1-protein E3 ligase Topors</fullName>
    </alternativeName>
    <alternativeName>
        <fullName evidence="12">Topoisomerase I-binding RING finger protein</fullName>
    </alternativeName>
    <alternativeName>
        <fullName evidence="14">Topoisomerase I-binding arginine/serine-rich protein</fullName>
    </alternativeName>
</protein>
<dbReference type="GO" id="GO:0061630">
    <property type="term" value="F:ubiquitin protein ligase activity"/>
    <property type="evidence" value="ECO:0007669"/>
    <property type="project" value="UniProtKB-EC"/>
</dbReference>
<organism evidence="18 19">
    <name type="scientific">Apolygus lucorum</name>
    <name type="common">Small green plant bug</name>
    <name type="synonym">Lygocoris lucorum</name>
    <dbReference type="NCBI Taxonomy" id="248454"/>
    <lineage>
        <taxon>Eukaryota</taxon>
        <taxon>Metazoa</taxon>
        <taxon>Ecdysozoa</taxon>
        <taxon>Arthropoda</taxon>
        <taxon>Hexapoda</taxon>
        <taxon>Insecta</taxon>
        <taxon>Pterygota</taxon>
        <taxon>Neoptera</taxon>
        <taxon>Paraneoptera</taxon>
        <taxon>Hemiptera</taxon>
        <taxon>Heteroptera</taxon>
        <taxon>Panheteroptera</taxon>
        <taxon>Cimicomorpha</taxon>
        <taxon>Miridae</taxon>
        <taxon>Mirini</taxon>
        <taxon>Apolygus</taxon>
    </lineage>
</organism>
<proteinExistence type="predicted"/>
<dbReference type="FunFam" id="3.30.40.10:FF:000136">
    <property type="entry name" value="E3 ubiquitin-protein ligase Topors"/>
    <property type="match status" value="1"/>
</dbReference>
<evidence type="ECO:0000256" key="6">
    <source>
        <dbReference type="ARBA" id="ARBA00022786"/>
    </source>
</evidence>
<dbReference type="EMBL" id="WIXP02000006">
    <property type="protein sequence ID" value="KAF6209842.1"/>
    <property type="molecule type" value="Genomic_DNA"/>
</dbReference>
<feature type="compositionally biased region" description="Low complexity" evidence="16">
    <location>
        <begin position="895"/>
        <end position="920"/>
    </location>
</feature>
<evidence type="ECO:0000256" key="2">
    <source>
        <dbReference type="ARBA" id="ARBA00012483"/>
    </source>
</evidence>
<keyword evidence="3" id="KW-0808">Transferase</keyword>
<feature type="domain" description="RING-type" evidence="17">
    <location>
        <begin position="18"/>
        <end position="57"/>
    </location>
</feature>
<feature type="compositionally biased region" description="Low complexity" evidence="16">
    <location>
        <begin position="155"/>
        <end position="174"/>
    </location>
</feature>
<feature type="compositionally biased region" description="Polar residues" evidence="16">
    <location>
        <begin position="651"/>
        <end position="662"/>
    </location>
</feature>
<evidence type="ECO:0000256" key="1">
    <source>
        <dbReference type="ARBA" id="ARBA00000900"/>
    </source>
</evidence>
<evidence type="ECO:0000256" key="13">
    <source>
        <dbReference type="ARBA" id="ARBA00079040"/>
    </source>
</evidence>
<keyword evidence="6" id="KW-0833">Ubl conjugation pathway</keyword>
<feature type="region of interest" description="Disordered" evidence="16">
    <location>
        <begin position="686"/>
        <end position="740"/>
    </location>
</feature>
<dbReference type="SUPFAM" id="SSF57850">
    <property type="entry name" value="RING/U-box"/>
    <property type="match status" value="1"/>
</dbReference>
<evidence type="ECO:0000256" key="7">
    <source>
        <dbReference type="ARBA" id="ARBA00022833"/>
    </source>
</evidence>
<evidence type="ECO:0000256" key="9">
    <source>
        <dbReference type="ARBA" id="ARBA00023163"/>
    </source>
</evidence>
<comment type="catalytic activity">
    <reaction evidence="1">
        <text>S-ubiquitinyl-[E2 ubiquitin-conjugating enzyme]-L-cysteine + [acceptor protein]-L-lysine = [E2 ubiquitin-conjugating enzyme]-L-cysteine + N(6)-ubiquitinyl-[acceptor protein]-L-lysine.</text>
        <dbReference type="EC" id="2.3.2.27"/>
    </reaction>
</comment>
<dbReference type="Gene3D" id="3.30.40.10">
    <property type="entry name" value="Zinc/RING finger domain, C3HC4 (zinc finger)"/>
    <property type="match status" value="1"/>
</dbReference>
<feature type="compositionally biased region" description="Basic residues" evidence="16">
    <location>
        <begin position="487"/>
        <end position="509"/>
    </location>
</feature>
<evidence type="ECO:0000259" key="17">
    <source>
        <dbReference type="PROSITE" id="PS50089"/>
    </source>
</evidence>
<keyword evidence="9" id="KW-0804">Transcription</keyword>
<dbReference type="GO" id="GO:0006513">
    <property type="term" value="P:protein monoubiquitination"/>
    <property type="evidence" value="ECO:0007669"/>
    <property type="project" value="TreeGrafter"/>
</dbReference>
<feature type="region of interest" description="Disordered" evidence="16">
    <location>
        <begin position="475"/>
        <end position="668"/>
    </location>
</feature>
<name>A0A8S9XLD4_APOLU</name>
<dbReference type="EC" id="2.3.2.27" evidence="2"/>
<reference evidence="18" key="1">
    <citation type="journal article" date="2021" name="Mol. Ecol. Resour.">
        <title>Apolygus lucorum genome provides insights into omnivorousness and mesophyll feeding.</title>
        <authorList>
            <person name="Liu Y."/>
            <person name="Liu H."/>
            <person name="Wang H."/>
            <person name="Huang T."/>
            <person name="Liu B."/>
            <person name="Yang B."/>
            <person name="Yin L."/>
            <person name="Li B."/>
            <person name="Zhang Y."/>
            <person name="Zhang S."/>
            <person name="Jiang F."/>
            <person name="Zhang X."/>
            <person name="Ren Y."/>
            <person name="Wang B."/>
            <person name="Wang S."/>
            <person name="Lu Y."/>
            <person name="Wu K."/>
            <person name="Fan W."/>
            <person name="Wang G."/>
        </authorList>
    </citation>
    <scope>NUCLEOTIDE SEQUENCE</scope>
    <source>
        <strain evidence="18">12Hb</strain>
    </source>
</reference>
<dbReference type="OrthoDB" id="365379at2759"/>
<keyword evidence="19" id="KW-1185">Reference proteome</keyword>
<feature type="compositionally biased region" description="Basic and acidic residues" evidence="16">
    <location>
        <begin position="560"/>
        <end position="571"/>
    </location>
</feature>
<feature type="compositionally biased region" description="Polar residues" evidence="16">
    <location>
        <begin position="434"/>
        <end position="456"/>
    </location>
</feature>
<evidence type="ECO:0000256" key="15">
    <source>
        <dbReference type="PROSITE-ProRule" id="PRU00175"/>
    </source>
</evidence>
<dbReference type="SMART" id="SM00184">
    <property type="entry name" value="RING"/>
    <property type="match status" value="1"/>
</dbReference>
<evidence type="ECO:0000313" key="19">
    <source>
        <dbReference type="Proteomes" id="UP000466442"/>
    </source>
</evidence>
<feature type="compositionally biased region" description="Basic and acidic residues" evidence="16">
    <location>
        <begin position="699"/>
        <end position="709"/>
    </location>
</feature>
<feature type="compositionally biased region" description="Basic and acidic residues" evidence="16">
    <location>
        <begin position="524"/>
        <end position="536"/>
    </location>
</feature>
<evidence type="ECO:0000313" key="18">
    <source>
        <dbReference type="EMBL" id="KAF6209842.1"/>
    </source>
</evidence>
<evidence type="ECO:0000256" key="3">
    <source>
        <dbReference type="ARBA" id="ARBA00022679"/>
    </source>
</evidence>
<dbReference type="Proteomes" id="UP000466442">
    <property type="component" value="Unassembled WGS sequence"/>
</dbReference>
<dbReference type="InterPro" id="IPR013083">
    <property type="entry name" value="Znf_RING/FYVE/PHD"/>
</dbReference>
<comment type="caution">
    <text evidence="18">The sequence shown here is derived from an EMBL/GenBank/DDBJ whole genome shotgun (WGS) entry which is preliminary data.</text>
</comment>
<evidence type="ECO:0000256" key="5">
    <source>
        <dbReference type="ARBA" id="ARBA00022771"/>
    </source>
</evidence>
<evidence type="ECO:0000256" key="16">
    <source>
        <dbReference type="SAM" id="MobiDB-lite"/>
    </source>
</evidence>
<dbReference type="InterPro" id="IPR018957">
    <property type="entry name" value="Znf_C3HC4_RING-type"/>
</dbReference>
<keyword evidence="4" id="KW-0479">Metal-binding</keyword>
<evidence type="ECO:0000256" key="14">
    <source>
        <dbReference type="ARBA" id="ARBA00079184"/>
    </source>
</evidence>
<keyword evidence="8" id="KW-0805">Transcription regulation</keyword>
<keyword evidence="7" id="KW-0862">Zinc</keyword>
<dbReference type="InterPro" id="IPR058745">
    <property type="entry name" value="PWI_Topors"/>
</dbReference>
<feature type="compositionally biased region" description="Low complexity" evidence="16">
    <location>
        <begin position="574"/>
        <end position="585"/>
    </location>
</feature>
<dbReference type="GO" id="GO:0008270">
    <property type="term" value="F:zinc ion binding"/>
    <property type="evidence" value="ECO:0007669"/>
    <property type="project" value="UniProtKB-KW"/>
</dbReference>
<dbReference type="PROSITE" id="PS00518">
    <property type="entry name" value="ZF_RING_1"/>
    <property type="match status" value="1"/>
</dbReference>
<accession>A0A8S9XLD4</accession>
<dbReference type="PROSITE" id="PS50089">
    <property type="entry name" value="ZF_RING_2"/>
    <property type="match status" value="1"/>
</dbReference>
<dbReference type="Pfam" id="PF00097">
    <property type="entry name" value="zf-C3HC4"/>
    <property type="match status" value="1"/>
</dbReference>
<dbReference type="InterPro" id="IPR058746">
    <property type="entry name" value="Znf_RING-type_Topors"/>
</dbReference>
<feature type="compositionally biased region" description="Low complexity" evidence="16">
    <location>
        <begin position="821"/>
        <end position="839"/>
    </location>
</feature>
<dbReference type="AlphaFoldDB" id="A0A8S9XLD4"/>
<gene>
    <name evidence="18" type="ORF">GE061_015594</name>
</gene>
<feature type="compositionally biased region" description="Polar residues" evidence="16">
    <location>
        <begin position="783"/>
        <end position="795"/>
    </location>
</feature>
<feature type="region of interest" description="Disordered" evidence="16">
    <location>
        <begin position="768"/>
        <end position="954"/>
    </location>
</feature>
<evidence type="ECO:0000256" key="10">
    <source>
        <dbReference type="ARBA" id="ARBA00071236"/>
    </source>
</evidence>
<evidence type="ECO:0000256" key="11">
    <source>
        <dbReference type="ARBA" id="ARBA00076856"/>
    </source>
</evidence>
<sequence length="954" mass="105767">MERSPSPRQRPSSPDVVCPICLGEITNKAVTDSCLHSFCFSCLSEWSKVKPECPLCKQKFSIIYHTIRSMGDYQEYRIDRPLDLARAPHGLLANLDAFDPHIFINVAVQRATRFGYRTTMGVNRNGRTPLMFWMPPEDVSQRRRVPQILRSSPHGSTAFAATSGSSSRSSSSSRPNRTPHLEFRRNVYQQNIWVRPSDEDRVRESSPEFYRENPAQTHRLVPWLTRELSVLLEHSTTPFYHELACRQILGWISVYPINSYDFKRLVQPYFGGKTDHFVHEFYHYAISPHDLPAYDNTVRYTASHAELESTSTDDLILENLSTDSNIDPVQFRRPDVQNSFGYGFPVPRRPLGTLTLVPPTPRAPNDIIVVSSDEEPPALESDSDSEVMIIGSLPPMHLRVPEVITLDDSGDDSDVIEIKPATPPLIEIADGSDSEPNSPSHPSTSNGIAGTSSSQPDAPMNLKRTARFFRPSYREYSSSSDEDFVSKKKSPKKKIPERKRPSRSSSRRFKSLEYVDPSSSNSDGFEKEDSGDDQRVSRRKRQSSSDDDSQAESNDMSQAETKRRSSKDSKSSKKSSSSANNCPKCLKPKKKPTSTSPTTRTQVPEKRRSHSISSDSSEGHYSRSKQRNKRFAYDHEVSPSSSISLDVETEFNPSQEPTSSLAPNPKALSKKAIILNKRKTEMFDAVDIPGPSISSNGSDENKLTRRMSDTDLNEPLDNKESIGLFECPRMSDSPSISYNKMRPEEDLVRQLPGMPVYSSDTSSSILSMGQEYMPGFDVGGSNGHSSSTLQPQNDNGCLDELSGGNLRSDWDQTDVPTRPPSICSTSSSSSSDSASSSHSILNVTSVDPPPLDQSDDSYPELTLNPVVSGGDDLSAVASSPPNLRRFDDASSPFISLNHSPLQSDSSSLPSPSHTSATSPPRLKSIVLRVPSPSRRQPQYPSTSSPSSSSNEDDD</sequence>
<dbReference type="InterPro" id="IPR001841">
    <property type="entry name" value="Znf_RING"/>
</dbReference>
<evidence type="ECO:0000256" key="8">
    <source>
        <dbReference type="ARBA" id="ARBA00023015"/>
    </source>
</evidence>
<dbReference type="PANTHER" id="PTHR46077">
    <property type="entry name" value="E3 UBIQUITIN-PROTEIN LIGASE TOPORS"/>
    <property type="match status" value="1"/>
</dbReference>
<keyword evidence="5 15" id="KW-0863">Zinc-finger</keyword>
<feature type="region of interest" description="Disordered" evidence="16">
    <location>
        <begin position="423"/>
        <end position="461"/>
    </location>
</feature>
<evidence type="ECO:0000256" key="4">
    <source>
        <dbReference type="ARBA" id="ARBA00022723"/>
    </source>
</evidence>
<dbReference type="InterPro" id="IPR017907">
    <property type="entry name" value="Znf_RING_CS"/>
</dbReference>
<dbReference type="Pfam" id="PF26084">
    <property type="entry name" value="PWI_Topors"/>
    <property type="match status" value="1"/>
</dbReference>
<dbReference type="PANTHER" id="PTHR46077:SF1">
    <property type="entry name" value="TOP1 BINDING ARGININE_SERINE RICH PROTEIN, E3 UBIQUITIN LIGASE"/>
    <property type="match status" value="1"/>
</dbReference>
<dbReference type="CDD" id="cd16574">
    <property type="entry name" value="RING-HC_Topors"/>
    <property type="match status" value="1"/>
</dbReference>
<dbReference type="GO" id="GO:0000209">
    <property type="term" value="P:protein polyubiquitination"/>
    <property type="evidence" value="ECO:0007669"/>
    <property type="project" value="TreeGrafter"/>
</dbReference>
<evidence type="ECO:0000256" key="12">
    <source>
        <dbReference type="ARBA" id="ARBA00076940"/>
    </source>
</evidence>
<feature type="region of interest" description="Disordered" evidence="16">
    <location>
        <begin position="150"/>
        <end position="181"/>
    </location>
</feature>